<reference evidence="4" key="1">
    <citation type="submission" date="2018-05" db="EMBL/GenBank/DDBJ databases">
        <title>Pseudarcicella sp. HME7025 Genome sequencing and assembly.</title>
        <authorList>
            <person name="Kim H."/>
            <person name="Kang H."/>
            <person name="Joh K."/>
        </authorList>
    </citation>
    <scope>NUCLEOTIDE SEQUENCE [LARGE SCALE GENOMIC DNA]</scope>
    <source>
        <strain evidence="4">HME7025</strain>
    </source>
</reference>
<feature type="signal peptide" evidence="1">
    <location>
        <begin position="1"/>
        <end position="20"/>
    </location>
</feature>
<dbReference type="InterPro" id="IPR036514">
    <property type="entry name" value="SGNH_hydro_sf"/>
</dbReference>
<dbReference type="SUPFAM" id="SSF52266">
    <property type="entry name" value="SGNH hydrolase"/>
    <property type="match status" value="1"/>
</dbReference>
<dbReference type="RefSeq" id="WP_109322407.1">
    <property type="nucleotide sequence ID" value="NZ_CP029346.1"/>
</dbReference>
<name>A0A2S2DTE7_9BACT</name>
<dbReference type="InterPro" id="IPR013830">
    <property type="entry name" value="SGNH_hydro"/>
</dbReference>
<organism evidence="3 4">
    <name type="scientific">Aquirufa nivalisilvae</name>
    <dbReference type="NCBI Taxonomy" id="2516557"/>
    <lineage>
        <taxon>Bacteria</taxon>
        <taxon>Pseudomonadati</taxon>
        <taxon>Bacteroidota</taxon>
        <taxon>Cytophagia</taxon>
        <taxon>Cytophagales</taxon>
        <taxon>Flectobacillaceae</taxon>
        <taxon>Aquirufa</taxon>
    </lineage>
</organism>
<evidence type="ECO:0000259" key="2">
    <source>
        <dbReference type="Pfam" id="PF13472"/>
    </source>
</evidence>
<feature type="chain" id="PRO_5015597022" description="SGNH hydrolase-type esterase domain-containing protein" evidence="1">
    <location>
        <begin position="21"/>
        <end position="274"/>
    </location>
</feature>
<gene>
    <name evidence="3" type="ORF">HME7025_00800</name>
</gene>
<dbReference type="PANTHER" id="PTHR30383:SF5">
    <property type="entry name" value="SGNH HYDROLASE-TYPE ESTERASE DOMAIN-CONTAINING PROTEIN"/>
    <property type="match status" value="1"/>
</dbReference>
<protein>
    <recommendedName>
        <fullName evidence="2">SGNH hydrolase-type esterase domain-containing protein</fullName>
    </recommendedName>
</protein>
<accession>A0A2S2DTE7</accession>
<dbReference type="AlphaFoldDB" id="A0A2S2DTE7"/>
<sequence length="274" mass="31334">MKKLVLLFFFVLLHTSFTQREITWVAIGDSITYLNEHPDETGNRITKGYMTGVVEKLPAFHYINKGYNGWTSIKIATDIEKLNIPSADVYSIFLGTNDWWGSKPLGTLADYENNTGVATVQGSFRVIINKLRSLNAQAKIVLITPMQRVDFVYINNYKNNAFGSYKEKNGQMLEQFADAIVAIAKKEDIPVVDLYHKKGMDHANLVRFKYLKDPATGQYKKFSYPDFVDVPFNPATDEYPYPVEASHVTYDGLHPSDEGYEMITKELVKIFKKW</sequence>
<dbReference type="EMBL" id="CP029346">
    <property type="protein sequence ID" value="AWL08671.1"/>
    <property type="molecule type" value="Genomic_DNA"/>
</dbReference>
<keyword evidence="4" id="KW-1185">Reference proteome</keyword>
<dbReference type="InterPro" id="IPR051532">
    <property type="entry name" value="Ester_Hydrolysis_Enzymes"/>
</dbReference>
<evidence type="ECO:0000256" key="1">
    <source>
        <dbReference type="SAM" id="SignalP"/>
    </source>
</evidence>
<dbReference type="Gene3D" id="3.40.50.1110">
    <property type="entry name" value="SGNH hydrolase"/>
    <property type="match status" value="1"/>
</dbReference>
<dbReference type="Proteomes" id="UP000245468">
    <property type="component" value="Chromosome"/>
</dbReference>
<feature type="domain" description="SGNH hydrolase-type esterase" evidence="2">
    <location>
        <begin position="26"/>
        <end position="261"/>
    </location>
</feature>
<dbReference type="Pfam" id="PF13472">
    <property type="entry name" value="Lipase_GDSL_2"/>
    <property type="match status" value="1"/>
</dbReference>
<dbReference type="KEGG" id="psez:HME7025_00800"/>
<evidence type="ECO:0000313" key="3">
    <source>
        <dbReference type="EMBL" id="AWL08671.1"/>
    </source>
</evidence>
<keyword evidence="1" id="KW-0732">Signal</keyword>
<dbReference type="OrthoDB" id="1246242at2"/>
<dbReference type="PANTHER" id="PTHR30383">
    <property type="entry name" value="THIOESTERASE 1/PROTEASE 1/LYSOPHOSPHOLIPASE L1"/>
    <property type="match status" value="1"/>
</dbReference>
<evidence type="ECO:0000313" key="4">
    <source>
        <dbReference type="Proteomes" id="UP000245468"/>
    </source>
</evidence>
<proteinExistence type="predicted"/>
<dbReference type="GO" id="GO:0004622">
    <property type="term" value="F:phosphatidylcholine lysophospholipase activity"/>
    <property type="evidence" value="ECO:0007669"/>
    <property type="project" value="TreeGrafter"/>
</dbReference>